<dbReference type="GeneID" id="22110353"/>
<reference evidence="2" key="1">
    <citation type="submission" date="2012-05" db="EMBL/GenBank/DDBJ databases">
        <authorList>
            <person name="Gill N."/>
            <person name="Ahmed A.-K.B."/>
            <person name="Andes E.C."/>
            <person name="Conklin T.A."/>
            <person name="Demayo W.M."/>
            <person name="Edwards J.C."/>
            <person name="Etling E.B."/>
            <person name="Goodwin I.P."/>
            <person name="Guenzel E.A."/>
            <person name="Harlovic R.M."/>
            <person name="Haynes M."/>
            <person name="Kalynchuk E.I."/>
            <person name="Kozar K.M."/>
            <person name="Leach J.K."/>
            <person name="Lippert A.L."/>
            <person name="Marks J.A."/>
            <person name="Mattero J."/>
            <person name="McManus A.S."/>
            <person name="Meier C.G."/>
            <person name="Ream G.M."/>
            <person name="Stayer K.M."/>
            <person name="Stuck B.N."/>
            <person name="Timoney C.R."/>
            <person name="Wang Y."/>
            <person name="Weinstein E.S."/>
            <person name="Witt A."/>
            <person name="Zhang L."/>
            <person name="Ziegler A.E."/>
            <person name="Zion T.N."/>
            <person name="Swigonova Z."/>
            <person name="Pope W.H."/>
            <person name="Russell D.A."/>
            <person name="Jacobs-Sera D."/>
            <person name="Hendrix R.W."/>
            <person name="Hatfull G.F."/>
        </authorList>
    </citation>
    <scope>NUCLEOTIDE SEQUENCE [LARGE SCALE GENOMIC DNA]</scope>
</reference>
<protein>
    <submittedName>
        <fullName evidence="1">Uncharacterized protein</fullName>
    </submittedName>
</protein>
<accession>I7AT25</accession>
<dbReference type="EMBL" id="JX121091">
    <property type="protein sequence ID" value="AFO10235.1"/>
    <property type="molecule type" value="Genomic_DNA"/>
</dbReference>
<dbReference type="Proteomes" id="UP000002904">
    <property type="component" value="Segment"/>
</dbReference>
<evidence type="ECO:0000313" key="2">
    <source>
        <dbReference type="Proteomes" id="UP000002904"/>
    </source>
</evidence>
<sequence length="33" mass="3505">MPDCALCGCPHHAGRCPCTCPGYEPPEDNEGDE</sequence>
<organism evidence="1 2">
    <name type="scientific">Mycobacterium phage Taj</name>
    <dbReference type="NCBI Taxonomy" id="1204515"/>
    <lineage>
        <taxon>Viruses</taxon>
        <taxon>Duplodnaviria</taxon>
        <taxon>Heunggongvirae</taxon>
        <taxon>Uroviricota</taxon>
        <taxon>Caudoviricetes</taxon>
        <taxon>Gracegardnervirinae</taxon>
        <taxon>Cheoctovirus</taxon>
        <taxon>Cheoctovirus taj</taxon>
        <taxon>Mycobacterium virus Taj</taxon>
    </lineage>
</organism>
<name>I7AT25_9CAUD</name>
<dbReference type="KEGG" id="vg:22110353"/>
<dbReference type="RefSeq" id="YP_009100190.1">
    <property type="nucleotide sequence ID" value="NC_025433.1"/>
</dbReference>
<proteinExistence type="predicted"/>
<gene>
    <name evidence="1" type="primary">78</name>
    <name evidence="1" type="ORF">TAJ_78</name>
</gene>
<evidence type="ECO:0000313" key="1">
    <source>
        <dbReference type="EMBL" id="AFO10235.1"/>
    </source>
</evidence>
<keyword evidence="2" id="KW-1185">Reference proteome</keyword>